<sequence>MLILFVIFCYSYHKVCNFLLIISIITHGENGIDDVLSIICVLFSYNYDLFSLFSNSCS</sequence>
<dbReference type="EMBL" id="QKYT01000470">
    <property type="protein sequence ID" value="RIA84766.1"/>
    <property type="molecule type" value="Genomic_DNA"/>
</dbReference>
<evidence type="ECO:0000313" key="2">
    <source>
        <dbReference type="Proteomes" id="UP000265703"/>
    </source>
</evidence>
<keyword evidence="2" id="KW-1185">Reference proteome</keyword>
<name>A0A397SJE4_9GLOM</name>
<organism evidence="1 2">
    <name type="scientific">Glomus cerebriforme</name>
    <dbReference type="NCBI Taxonomy" id="658196"/>
    <lineage>
        <taxon>Eukaryota</taxon>
        <taxon>Fungi</taxon>
        <taxon>Fungi incertae sedis</taxon>
        <taxon>Mucoromycota</taxon>
        <taxon>Glomeromycotina</taxon>
        <taxon>Glomeromycetes</taxon>
        <taxon>Glomerales</taxon>
        <taxon>Glomeraceae</taxon>
        <taxon>Glomus</taxon>
    </lineage>
</organism>
<comment type="caution">
    <text evidence="1">The sequence shown here is derived from an EMBL/GenBank/DDBJ whole genome shotgun (WGS) entry which is preliminary data.</text>
</comment>
<protein>
    <submittedName>
        <fullName evidence="1">Uncharacterized protein</fullName>
    </submittedName>
</protein>
<reference evidence="1 2" key="1">
    <citation type="submission" date="2018-06" db="EMBL/GenBank/DDBJ databases">
        <title>Comparative genomics reveals the genomic features of Rhizophagus irregularis, R. cerebriforme, R. diaphanum and Gigaspora rosea, and their symbiotic lifestyle signature.</title>
        <authorList>
            <person name="Morin E."/>
            <person name="San Clemente H."/>
            <person name="Chen E.C.H."/>
            <person name="De La Providencia I."/>
            <person name="Hainaut M."/>
            <person name="Kuo A."/>
            <person name="Kohler A."/>
            <person name="Murat C."/>
            <person name="Tang N."/>
            <person name="Roy S."/>
            <person name="Loubradou J."/>
            <person name="Henrissat B."/>
            <person name="Grigoriev I.V."/>
            <person name="Corradi N."/>
            <person name="Roux C."/>
            <person name="Martin F.M."/>
        </authorList>
    </citation>
    <scope>NUCLEOTIDE SEQUENCE [LARGE SCALE GENOMIC DNA]</scope>
    <source>
        <strain evidence="1 2">DAOM 227022</strain>
    </source>
</reference>
<evidence type="ECO:0000313" key="1">
    <source>
        <dbReference type="EMBL" id="RIA84766.1"/>
    </source>
</evidence>
<dbReference type="Proteomes" id="UP000265703">
    <property type="component" value="Unassembled WGS sequence"/>
</dbReference>
<dbReference type="AlphaFoldDB" id="A0A397SJE4"/>
<gene>
    <name evidence="1" type="ORF">C1645_783491</name>
</gene>
<accession>A0A397SJE4</accession>
<proteinExistence type="predicted"/>